<gene>
    <name evidence="2" type="ORF">FE784_24550</name>
</gene>
<dbReference type="RefSeq" id="WP_139604902.1">
    <property type="nucleotide sequence ID" value="NZ_VDCQ01000040.1"/>
</dbReference>
<dbReference type="PANTHER" id="PTHR43649">
    <property type="entry name" value="ARABINOSE-BINDING PROTEIN-RELATED"/>
    <property type="match status" value="1"/>
</dbReference>
<dbReference type="InterPro" id="IPR050490">
    <property type="entry name" value="Bact_solute-bd_prot1"/>
</dbReference>
<dbReference type="SUPFAM" id="SSF53850">
    <property type="entry name" value="Periplasmic binding protein-like II"/>
    <property type="match status" value="1"/>
</dbReference>
<dbReference type="EMBL" id="VDCQ01000040">
    <property type="protein sequence ID" value="TNJ63629.1"/>
    <property type="molecule type" value="Genomic_DNA"/>
</dbReference>
<dbReference type="Pfam" id="PF01547">
    <property type="entry name" value="SBP_bac_1"/>
    <property type="match status" value="1"/>
</dbReference>
<dbReference type="PROSITE" id="PS51257">
    <property type="entry name" value="PROKAR_LIPOPROTEIN"/>
    <property type="match status" value="1"/>
</dbReference>
<keyword evidence="1" id="KW-0732">Signal</keyword>
<evidence type="ECO:0008006" key="4">
    <source>
        <dbReference type="Google" id="ProtNLM"/>
    </source>
</evidence>
<feature type="signal peptide" evidence="1">
    <location>
        <begin position="1"/>
        <end position="21"/>
    </location>
</feature>
<reference evidence="2 3" key="1">
    <citation type="submission" date="2019-05" db="EMBL/GenBank/DDBJ databases">
        <title>We sequenced the genome of Paenibacillus hemerocallicola KCTC 33185 for further insight into its adaptation and study the phylogeny of Paenibacillus.</title>
        <authorList>
            <person name="Narsing Rao M.P."/>
        </authorList>
    </citation>
    <scope>NUCLEOTIDE SEQUENCE [LARGE SCALE GENOMIC DNA]</scope>
    <source>
        <strain evidence="2 3">KCTC 33185</strain>
    </source>
</reference>
<protein>
    <recommendedName>
        <fullName evidence="4">Extracellular solute-binding protein</fullName>
    </recommendedName>
</protein>
<accession>A0A5C4T5Z5</accession>
<dbReference type="Proteomes" id="UP000307943">
    <property type="component" value="Unassembled WGS sequence"/>
</dbReference>
<sequence>MIVKRGMLGLVLGTALLSATACLESEKAVSVTLPSVELNQIDSNGKYKEPVTLRIGYYTNLESKWPEGSNDSFSNNRYTQRLEDMLNIKFVHAFEYPLSDYAQRVSMLISGKDIPDFLLVTEAQFNILAKADMLEDMTSLYEQYASPLLKDVIQGSGPKLMRRVTFNGRMLGIPSTLPAHDSDGVVWIRQDWLRKVGIQLPEAITIDDVERVARAFIEQDPDGNGKDDTHGIQSTSSFLTGTIGLNTLDPYFGAFKAFPKSWIKDEEGRIAYGSTTANTKQALGKLSELYRAGLIDEDFGSVKPDQYAKDISAGKAGIGTGYTSAPMKLLADSVKNNPKAEWDAHYLVAPDGSFYTRQPDPLGRIMVVKKGAKHAEAIILAINVMADMDNSVPGTAPVYMDSPGTNWSVRPIQATFRKDNTLVNRFQRLKDAADGKLPLEQLPKSDRKIVEDYLKGFSELAASPQDWAYTLYQYRGGNAVLSPLNVPVYNEFYGMTDTMEEKWGNLLNLENESFMRIIVGDKPLDYFETFVSEWRKQGGDTITREVKKEIAKQK</sequence>
<name>A0A5C4T5Z5_9BACL</name>
<evidence type="ECO:0000313" key="2">
    <source>
        <dbReference type="EMBL" id="TNJ63629.1"/>
    </source>
</evidence>
<dbReference type="AlphaFoldDB" id="A0A5C4T5Z5"/>
<organism evidence="2 3">
    <name type="scientific">Paenibacillus hemerocallicola</name>
    <dbReference type="NCBI Taxonomy" id="1172614"/>
    <lineage>
        <taxon>Bacteria</taxon>
        <taxon>Bacillati</taxon>
        <taxon>Bacillota</taxon>
        <taxon>Bacilli</taxon>
        <taxon>Bacillales</taxon>
        <taxon>Paenibacillaceae</taxon>
        <taxon>Paenibacillus</taxon>
    </lineage>
</organism>
<feature type="chain" id="PRO_5039614193" description="Extracellular solute-binding protein" evidence="1">
    <location>
        <begin position="22"/>
        <end position="554"/>
    </location>
</feature>
<evidence type="ECO:0000256" key="1">
    <source>
        <dbReference type="SAM" id="SignalP"/>
    </source>
</evidence>
<evidence type="ECO:0000313" key="3">
    <source>
        <dbReference type="Proteomes" id="UP000307943"/>
    </source>
</evidence>
<comment type="caution">
    <text evidence="2">The sequence shown here is derived from an EMBL/GenBank/DDBJ whole genome shotgun (WGS) entry which is preliminary data.</text>
</comment>
<dbReference type="PANTHER" id="PTHR43649:SF12">
    <property type="entry name" value="DIACETYLCHITOBIOSE BINDING PROTEIN DASA"/>
    <property type="match status" value="1"/>
</dbReference>
<dbReference type="OrthoDB" id="9787283at2"/>
<keyword evidence="3" id="KW-1185">Reference proteome</keyword>
<dbReference type="Gene3D" id="3.40.190.10">
    <property type="entry name" value="Periplasmic binding protein-like II"/>
    <property type="match status" value="2"/>
</dbReference>
<proteinExistence type="predicted"/>
<dbReference type="InterPro" id="IPR006059">
    <property type="entry name" value="SBP"/>
</dbReference>